<dbReference type="PROSITE" id="PS50846">
    <property type="entry name" value="HMA_2"/>
    <property type="match status" value="1"/>
</dbReference>
<dbReference type="Proteomes" id="UP000249299">
    <property type="component" value="Unassembled WGS sequence"/>
</dbReference>
<dbReference type="GO" id="GO:0046872">
    <property type="term" value="F:metal ion binding"/>
    <property type="evidence" value="ECO:0007669"/>
    <property type="project" value="UniProtKB-KW"/>
</dbReference>
<dbReference type="InterPro" id="IPR027256">
    <property type="entry name" value="P-typ_ATPase_IB"/>
</dbReference>
<feature type="transmembrane region" description="Helical" evidence="7">
    <location>
        <begin position="103"/>
        <end position="128"/>
    </location>
</feature>
<dbReference type="InterPro" id="IPR008250">
    <property type="entry name" value="ATPase_P-typ_transduc_dom_A_sf"/>
</dbReference>
<dbReference type="PRINTS" id="PR00943">
    <property type="entry name" value="CUATPASE"/>
</dbReference>
<dbReference type="InterPro" id="IPR036412">
    <property type="entry name" value="HAD-like_sf"/>
</dbReference>
<dbReference type="GO" id="GO:0015662">
    <property type="term" value="F:P-type ion transporter activity"/>
    <property type="evidence" value="ECO:0007669"/>
    <property type="project" value="UniProtKB-ARBA"/>
</dbReference>
<dbReference type="PROSITE" id="PS00154">
    <property type="entry name" value="ATPASE_E1_E2"/>
    <property type="match status" value="1"/>
</dbReference>
<dbReference type="InterPro" id="IPR001757">
    <property type="entry name" value="P_typ_ATPase"/>
</dbReference>
<dbReference type="GO" id="GO:0005524">
    <property type="term" value="F:ATP binding"/>
    <property type="evidence" value="ECO:0007669"/>
    <property type="project" value="UniProtKB-UniRule"/>
</dbReference>
<feature type="transmembrane region" description="Helical" evidence="7">
    <location>
        <begin position="201"/>
        <end position="219"/>
    </location>
</feature>
<dbReference type="PRINTS" id="PR00119">
    <property type="entry name" value="CATATPASE"/>
</dbReference>
<dbReference type="InterPro" id="IPR023298">
    <property type="entry name" value="ATPase_P-typ_TM_dom_sf"/>
</dbReference>
<dbReference type="SUPFAM" id="SSF81653">
    <property type="entry name" value="Calcium ATPase, transduction domain A"/>
    <property type="match status" value="1"/>
</dbReference>
<dbReference type="NCBIfam" id="TIGR01512">
    <property type="entry name" value="ATPase-IB2_Cd"/>
    <property type="match status" value="1"/>
</dbReference>
<evidence type="ECO:0000256" key="2">
    <source>
        <dbReference type="ARBA" id="ARBA00006024"/>
    </source>
</evidence>
<dbReference type="NCBIfam" id="TIGR01511">
    <property type="entry name" value="ATPase-IB1_Cu"/>
    <property type="match status" value="1"/>
</dbReference>
<comment type="similarity">
    <text evidence="2 7">Belongs to the cation transport ATPase (P-type) (TC 3.A.3) family. Type IB subfamily.</text>
</comment>
<dbReference type="Gene3D" id="2.70.150.10">
    <property type="entry name" value="Calcium-transporting ATPase, cytoplasmic transduction domain A"/>
    <property type="match status" value="1"/>
</dbReference>
<feature type="transmembrane region" description="Helical" evidence="7">
    <location>
        <begin position="682"/>
        <end position="699"/>
    </location>
</feature>
<dbReference type="RefSeq" id="WP_111436731.1">
    <property type="nucleotide sequence ID" value="NZ_JACIGG010000028.1"/>
</dbReference>
<accession>A0A327JF63</accession>
<comment type="subcellular location">
    <subcellularLocation>
        <location evidence="7">Cell membrane</location>
    </subcellularLocation>
    <subcellularLocation>
        <location evidence="1">Membrane</location>
    </subcellularLocation>
</comment>
<evidence type="ECO:0000256" key="3">
    <source>
        <dbReference type="ARBA" id="ARBA00022692"/>
    </source>
</evidence>
<dbReference type="PANTHER" id="PTHR46594:SF4">
    <property type="entry name" value="P-TYPE CATION-TRANSPORTING ATPASE"/>
    <property type="match status" value="1"/>
</dbReference>
<keyword evidence="6 7" id="KW-0472">Membrane</keyword>
<organism evidence="9 10">
    <name type="scientific">Rhodobium orientis</name>
    <dbReference type="NCBI Taxonomy" id="34017"/>
    <lineage>
        <taxon>Bacteria</taxon>
        <taxon>Pseudomonadati</taxon>
        <taxon>Pseudomonadota</taxon>
        <taxon>Alphaproteobacteria</taxon>
        <taxon>Hyphomicrobiales</taxon>
        <taxon>Rhodobiaceae</taxon>
        <taxon>Rhodobium</taxon>
    </lineage>
</organism>
<dbReference type="PANTHER" id="PTHR46594">
    <property type="entry name" value="P-TYPE CATION-TRANSPORTING ATPASE"/>
    <property type="match status" value="1"/>
</dbReference>
<dbReference type="InterPro" id="IPR059000">
    <property type="entry name" value="ATPase_P-type_domA"/>
</dbReference>
<dbReference type="Pfam" id="PF00122">
    <property type="entry name" value="E1-E2_ATPase"/>
    <property type="match status" value="1"/>
</dbReference>
<feature type="transmembrane region" description="Helical" evidence="7">
    <location>
        <begin position="382"/>
        <end position="415"/>
    </location>
</feature>
<dbReference type="Gene3D" id="3.40.50.1000">
    <property type="entry name" value="HAD superfamily/HAD-like"/>
    <property type="match status" value="1"/>
</dbReference>
<feature type="transmembrane region" description="Helical" evidence="7">
    <location>
        <begin position="173"/>
        <end position="195"/>
    </location>
</feature>
<dbReference type="InterPro" id="IPR023299">
    <property type="entry name" value="ATPase_P-typ_cyto_dom_N"/>
</dbReference>
<comment type="caution">
    <text evidence="9">The sequence shown here is derived from an EMBL/GenBank/DDBJ whole genome shotgun (WGS) entry which is preliminary data.</text>
</comment>
<dbReference type="SUPFAM" id="SSF55008">
    <property type="entry name" value="HMA, heavy metal-associated domain"/>
    <property type="match status" value="1"/>
</dbReference>
<evidence type="ECO:0000259" key="8">
    <source>
        <dbReference type="PROSITE" id="PS50846"/>
    </source>
</evidence>
<dbReference type="GO" id="GO:0005886">
    <property type="term" value="C:plasma membrane"/>
    <property type="evidence" value="ECO:0007669"/>
    <property type="project" value="UniProtKB-SubCell"/>
</dbReference>
<dbReference type="InterPro" id="IPR036163">
    <property type="entry name" value="HMA_dom_sf"/>
</dbReference>
<dbReference type="CDD" id="cd00371">
    <property type="entry name" value="HMA"/>
    <property type="match status" value="1"/>
</dbReference>
<dbReference type="InterPro" id="IPR023214">
    <property type="entry name" value="HAD_sf"/>
</dbReference>
<evidence type="ECO:0000256" key="7">
    <source>
        <dbReference type="RuleBase" id="RU362081"/>
    </source>
</evidence>
<dbReference type="GO" id="GO:0016887">
    <property type="term" value="F:ATP hydrolysis activity"/>
    <property type="evidence" value="ECO:0007669"/>
    <property type="project" value="InterPro"/>
</dbReference>
<keyword evidence="4 7" id="KW-0479">Metal-binding</keyword>
<keyword evidence="3 7" id="KW-0812">Transmembrane</keyword>
<keyword evidence="7" id="KW-0547">Nucleotide-binding</keyword>
<dbReference type="InterPro" id="IPR006121">
    <property type="entry name" value="HMA_dom"/>
</dbReference>
<feature type="domain" description="HMA" evidence="8">
    <location>
        <begin position="20"/>
        <end position="86"/>
    </location>
</feature>
<feature type="transmembrane region" description="Helical" evidence="7">
    <location>
        <begin position="140"/>
        <end position="161"/>
    </location>
</feature>
<gene>
    <name evidence="9" type="ORF">CH339_22770</name>
</gene>
<keyword evidence="7" id="KW-1003">Cell membrane</keyword>
<keyword evidence="10" id="KW-1185">Reference proteome</keyword>
<name>A0A327JF63_9HYPH</name>
<dbReference type="GO" id="GO:0019829">
    <property type="term" value="F:ATPase-coupled monoatomic cation transmembrane transporter activity"/>
    <property type="evidence" value="ECO:0007669"/>
    <property type="project" value="InterPro"/>
</dbReference>
<reference evidence="9 10" key="1">
    <citation type="submission" date="2017-07" db="EMBL/GenBank/DDBJ databases">
        <title>Draft Genome Sequences of Select Purple Nonsulfur Bacteria.</title>
        <authorList>
            <person name="Lasarre B."/>
            <person name="Mckinlay J.B."/>
        </authorList>
    </citation>
    <scope>NUCLEOTIDE SEQUENCE [LARGE SCALE GENOMIC DNA]</scope>
    <source>
        <strain evidence="9 10">DSM 11290</strain>
    </source>
</reference>
<dbReference type="NCBIfam" id="TIGR01525">
    <property type="entry name" value="ATPase-IB_hvy"/>
    <property type="match status" value="1"/>
</dbReference>
<dbReference type="GO" id="GO:0030001">
    <property type="term" value="P:metal ion transport"/>
    <property type="evidence" value="ECO:0007669"/>
    <property type="project" value="UniProtKB-ARBA"/>
</dbReference>
<dbReference type="AlphaFoldDB" id="A0A327JF63"/>
<evidence type="ECO:0000313" key="9">
    <source>
        <dbReference type="EMBL" id="RAI24121.1"/>
    </source>
</evidence>
<dbReference type="EMBL" id="NPEV01000085">
    <property type="protein sequence ID" value="RAI24121.1"/>
    <property type="molecule type" value="Genomic_DNA"/>
</dbReference>
<evidence type="ECO:0000256" key="6">
    <source>
        <dbReference type="ARBA" id="ARBA00023136"/>
    </source>
</evidence>
<dbReference type="SUPFAM" id="SSF56784">
    <property type="entry name" value="HAD-like"/>
    <property type="match status" value="1"/>
</dbReference>
<dbReference type="Pfam" id="PF00403">
    <property type="entry name" value="HMA"/>
    <property type="match status" value="1"/>
</dbReference>
<evidence type="ECO:0000256" key="4">
    <source>
        <dbReference type="ARBA" id="ARBA00022723"/>
    </source>
</evidence>
<evidence type="ECO:0000313" key="10">
    <source>
        <dbReference type="Proteomes" id="UP000249299"/>
    </source>
</evidence>
<keyword evidence="5 7" id="KW-1133">Transmembrane helix</keyword>
<sequence>MNTHFREWSAFATPVREGVVHMDLAVEGVHCAACMPTIERGLMRLDGVTHARLNLTTHRLAVEWQTEKTDADAIVTMIERLGYRAHPFDPGRISEEEDAHSKLLLRCLAVTGFAAMNIMLLSISVWSGNASDITPETRDFFHWISAVIALPAAAYAGRPFYASAFRALRAGNLNMDVPITLGVMLALGLSVLQTFQGAEDAYFDSAIMLLFFLLIGRFLDQNMRRRTRSFAENLATLRSETAIRRAADGTLREVPVSRIDPGDVVLVRAGERVGVDGVVISGTSEIDQSLVTGETALAAIKKGDRVYAGTLNGSGALDVRVTAAASGTLLDEVTKLIEAAAQAKSRYVRLADRAAALYAPLVHGAALLTFLGWWAIGIGWQPSLVIAISVLIITCPCALALAIPAVQVVASGVLFKRGVLLHSGDTLERLAAADTIVFDKTGTLTLPVPAIVNGGTHPPKVFAMAGRLALSSRHPLATALSRAAGAERPLEAAREVAGAGVEAEEGGTTHRLGSPRFCDVPERQLDAFLRAHPAASVIAYREGDDDAHLFALEQTLRADATTTVARLRKAGYQLEILSGDRDAAVTDVADRLAIATRRGGLDPAGKIARLEELKAAGRTVLMVGDGLNDAPALAAAHVSMSPVTAVHLSQAAADSVFLGDRLEPVAAALELSRRARRVMNQNLGAAALYNMVAVPFAVAGFVTPLLAALAMSFSSIVVTTNALRLRFGNDGTRDFEPQRPVACPVPAKEA</sequence>
<feature type="transmembrane region" description="Helical" evidence="7">
    <location>
        <begin position="355"/>
        <end position="376"/>
    </location>
</feature>
<dbReference type="Pfam" id="PF00702">
    <property type="entry name" value="Hydrolase"/>
    <property type="match status" value="1"/>
</dbReference>
<dbReference type="OrthoDB" id="9813266at2"/>
<dbReference type="Gene3D" id="3.30.70.100">
    <property type="match status" value="1"/>
</dbReference>
<evidence type="ECO:0000256" key="5">
    <source>
        <dbReference type="ARBA" id="ARBA00022989"/>
    </source>
</evidence>
<dbReference type="NCBIfam" id="TIGR01494">
    <property type="entry name" value="ATPase_P-type"/>
    <property type="match status" value="1"/>
</dbReference>
<dbReference type="InterPro" id="IPR018303">
    <property type="entry name" value="ATPase_P-typ_P_site"/>
</dbReference>
<dbReference type="SUPFAM" id="SSF81665">
    <property type="entry name" value="Calcium ATPase, transmembrane domain M"/>
    <property type="match status" value="1"/>
</dbReference>
<evidence type="ECO:0000256" key="1">
    <source>
        <dbReference type="ARBA" id="ARBA00004370"/>
    </source>
</evidence>
<keyword evidence="7" id="KW-0067">ATP-binding</keyword>
<proteinExistence type="inferred from homology"/>
<protein>
    <submittedName>
        <fullName evidence="9">Nitrogen fixation protein FixI</fullName>
    </submittedName>
</protein>
<dbReference type="Gene3D" id="3.40.1110.10">
    <property type="entry name" value="Calcium-transporting ATPase, cytoplasmic domain N"/>
    <property type="match status" value="1"/>
</dbReference>